<proteinExistence type="predicted"/>
<dbReference type="Proteomes" id="UP001199322">
    <property type="component" value="Unassembled WGS sequence"/>
</dbReference>
<organism evidence="2 3">
    <name type="scientific">Ralstonia pickettii</name>
    <name type="common">Burkholderia pickettii</name>
    <dbReference type="NCBI Taxonomy" id="329"/>
    <lineage>
        <taxon>Bacteria</taxon>
        <taxon>Pseudomonadati</taxon>
        <taxon>Pseudomonadota</taxon>
        <taxon>Betaproteobacteria</taxon>
        <taxon>Burkholderiales</taxon>
        <taxon>Burkholderiaceae</taxon>
        <taxon>Ralstonia</taxon>
    </lineage>
</organism>
<accession>A0A9Q2H208</accession>
<feature type="region of interest" description="Disordered" evidence="1">
    <location>
        <begin position="235"/>
        <end position="257"/>
    </location>
</feature>
<name>A0A9Q2H208_RALPI</name>
<gene>
    <name evidence="2" type="ORF">DEE74_17755</name>
</gene>
<dbReference type="AlphaFoldDB" id="A0A9Q2H208"/>
<comment type="caution">
    <text evidence="2">The sequence shown here is derived from an EMBL/GenBank/DDBJ whole genome shotgun (WGS) entry which is preliminary data.</text>
</comment>
<sequence length="257" mass="27651">MAIKSHRARRSFSGVQIAVFAKAPLPGFAKSRLIPALGATGAAHLQRAFIRGTVATAIAANLGPLTLWCTPDTEHHLFRALRHHYGIQILIQADGDLGAKMTDAFARHCATGPLLLIGTDCPALSPAHLRLAGEALLRGNDAVFIPSEDGGYALVGLHEPQPALFDGIPWSTSDVLRATLERAASLGLRAELLDMLWDVDVPSDLARLERLSEVKASSSERGHWSNWHRRVRRAAASSESVRSTTAAQTESAAEDYT</sequence>
<dbReference type="NCBIfam" id="TIGR04282">
    <property type="entry name" value="glyco_like_cofC"/>
    <property type="match status" value="1"/>
</dbReference>
<evidence type="ECO:0000313" key="3">
    <source>
        <dbReference type="Proteomes" id="UP001199322"/>
    </source>
</evidence>
<evidence type="ECO:0000313" key="2">
    <source>
        <dbReference type="EMBL" id="MBX3891710.1"/>
    </source>
</evidence>
<dbReference type="SUPFAM" id="SSF53448">
    <property type="entry name" value="Nucleotide-diphospho-sugar transferases"/>
    <property type="match status" value="1"/>
</dbReference>
<dbReference type="InterPro" id="IPR018641">
    <property type="entry name" value="Trfase_1_rSAM/seldom-assoc"/>
</dbReference>
<dbReference type="EMBL" id="QGBI01000017">
    <property type="protein sequence ID" value="MBX3891710.1"/>
    <property type="molecule type" value="Genomic_DNA"/>
</dbReference>
<dbReference type="Gene3D" id="3.90.550.10">
    <property type="entry name" value="Spore Coat Polysaccharide Biosynthesis Protein SpsA, Chain A"/>
    <property type="match status" value="1"/>
</dbReference>
<reference evidence="2" key="1">
    <citation type="submission" date="2018-06" db="EMBL/GenBank/DDBJ databases">
        <authorList>
            <person name="O'Rourke A."/>
        </authorList>
    </citation>
    <scope>NUCLEOTIDE SEQUENCE</scope>
    <source>
        <strain evidence="2">132550021-3</strain>
    </source>
</reference>
<feature type="compositionally biased region" description="Low complexity" evidence="1">
    <location>
        <begin position="235"/>
        <end position="251"/>
    </location>
</feature>
<dbReference type="InterPro" id="IPR029044">
    <property type="entry name" value="Nucleotide-diphossugar_trans"/>
</dbReference>
<dbReference type="PANTHER" id="PTHR36529:SF1">
    <property type="entry name" value="GLYCOSYLTRANSFERASE"/>
    <property type="match status" value="1"/>
</dbReference>
<dbReference type="Pfam" id="PF09837">
    <property type="entry name" value="DUF2064"/>
    <property type="match status" value="1"/>
</dbReference>
<protein>
    <submittedName>
        <fullName evidence="2">TIGR04282 family arsenosugar biosynthesis glycosyltransferase</fullName>
    </submittedName>
</protein>
<evidence type="ECO:0000256" key="1">
    <source>
        <dbReference type="SAM" id="MobiDB-lite"/>
    </source>
</evidence>
<dbReference type="PANTHER" id="PTHR36529">
    <property type="entry name" value="SLL1095 PROTEIN"/>
    <property type="match status" value="1"/>
</dbReference>
<dbReference type="RefSeq" id="WP_080693832.1">
    <property type="nucleotide sequence ID" value="NZ_QGAR01000007.1"/>
</dbReference>